<keyword evidence="1" id="KW-0812">Transmembrane</keyword>
<organism evidence="2 3">
    <name type="scientific">Mycobacterium xenopi</name>
    <dbReference type="NCBI Taxonomy" id="1789"/>
    <lineage>
        <taxon>Bacteria</taxon>
        <taxon>Bacillati</taxon>
        <taxon>Actinomycetota</taxon>
        <taxon>Actinomycetes</taxon>
        <taxon>Mycobacteriales</taxon>
        <taxon>Mycobacteriaceae</taxon>
        <taxon>Mycobacterium</taxon>
    </lineage>
</organism>
<sequence length="142" mass="15840">MTGELVSQSHRRTDDPHWRSILADLAFWSVAGAIVATMSGPLADWWRAPRAALLVGGVTFLVGGVCLLFGLNRIRPTPRRLVQSFGLFNVVFAPIVWATAWYGWLPLSEPGNWALAFAGGVAFALGGWQLNTWRWPQHRYEH</sequence>
<keyword evidence="1" id="KW-1133">Transmembrane helix</keyword>
<feature type="transmembrane region" description="Helical" evidence="1">
    <location>
        <begin position="51"/>
        <end position="72"/>
    </location>
</feature>
<evidence type="ECO:0000256" key="1">
    <source>
        <dbReference type="SAM" id="Phobius"/>
    </source>
</evidence>
<reference evidence="2 3" key="1">
    <citation type="submission" date="2019-12" db="EMBL/GenBank/DDBJ databases">
        <title>Complete genome sequence of Mycolicibacterium xenopi str. JCM15661T.</title>
        <authorList>
            <person name="Yoshida M."/>
            <person name="Fukano H."/>
            <person name="Asakura T."/>
            <person name="Hoshino Y."/>
        </authorList>
    </citation>
    <scope>NUCLEOTIDE SEQUENCE [LARGE SCALE GENOMIC DNA]</scope>
    <source>
        <strain evidence="2 3">JCM 15661T</strain>
    </source>
</reference>
<dbReference type="AlphaFoldDB" id="A0AAD1GZB1"/>
<evidence type="ECO:0000313" key="2">
    <source>
        <dbReference type="EMBL" id="BBU21596.1"/>
    </source>
</evidence>
<accession>A0AAD1GZB1</accession>
<dbReference type="RefSeq" id="WP_085194126.1">
    <property type="nucleotide sequence ID" value="NZ_AP022314.1"/>
</dbReference>
<gene>
    <name evidence="2" type="ORF">MYXE_13850</name>
</gene>
<dbReference type="EMBL" id="AP022314">
    <property type="protein sequence ID" value="BBU21596.1"/>
    <property type="molecule type" value="Genomic_DNA"/>
</dbReference>
<dbReference type="KEGG" id="mxe:MYXE_13850"/>
<proteinExistence type="predicted"/>
<name>A0AAD1GZB1_MYCXE</name>
<evidence type="ECO:0000313" key="3">
    <source>
        <dbReference type="Proteomes" id="UP000464624"/>
    </source>
</evidence>
<feature type="transmembrane region" description="Helical" evidence="1">
    <location>
        <begin position="111"/>
        <end position="130"/>
    </location>
</feature>
<feature type="transmembrane region" description="Helical" evidence="1">
    <location>
        <begin position="84"/>
        <end position="105"/>
    </location>
</feature>
<protein>
    <submittedName>
        <fullName evidence="2">Uncharacterized protein</fullName>
    </submittedName>
</protein>
<dbReference type="Proteomes" id="UP000464624">
    <property type="component" value="Chromosome"/>
</dbReference>
<feature type="transmembrane region" description="Helical" evidence="1">
    <location>
        <begin position="21"/>
        <end position="39"/>
    </location>
</feature>
<keyword evidence="1" id="KW-0472">Membrane</keyword>